<dbReference type="InParanoid" id="A0A2K1JEA7"/>
<keyword evidence="3" id="KW-1185">Reference proteome</keyword>
<reference evidence="2" key="3">
    <citation type="submission" date="2020-12" db="UniProtKB">
        <authorList>
            <consortium name="EnsemblPlants"/>
        </authorList>
    </citation>
    <scope>IDENTIFICATION</scope>
</reference>
<accession>A0A2K1JEA7</accession>
<proteinExistence type="predicted"/>
<reference evidence="1 3" key="2">
    <citation type="journal article" date="2018" name="Plant J.">
        <title>The Physcomitrella patens chromosome-scale assembly reveals moss genome structure and evolution.</title>
        <authorList>
            <person name="Lang D."/>
            <person name="Ullrich K.K."/>
            <person name="Murat F."/>
            <person name="Fuchs J."/>
            <person name="Jenkins J."/>
            <person name="Haas F.B."/>
            <person name="Piednoel M."/>
            <person name="Gundlach H."/>
            <person name="Van Bel M."/>
            <person name="Meyberg R."/>
            <person name="Vives C."/>
            <person name="Morata J."/>
            <person name="Symeonidi A."/>
            <person name="Hiss M."/>
            <person name="Muchero W."/>
            <person name="Kamisugi Y."/>
            <person name="Saleh O."/>
            <person name="Blanc G."/>
            <person name="Decker E.L."/>
            <person name="van Gessel N."/>
            <person name="Grimwood J."/>
            <person name="Hayes R.D."/>
            <person name="Graham S.W."/>
            <person name="Gunter L.E."/>
            <person name="McDaniel S.F."/>
            <person name="Hoernstein S.N.W."/>
            <person name="Larsson A."/>
            <person name="Li F.W."/>
            <person name="Perroud P.F."/>
            <person name="Phillips J."/>
            <person name="Ranjan P."/>
            <person name="Rokshar D.S."/>
            <person name="Rothfels C.J."/>
            <person name="Schneider L."/>
            <person name="Shu S."/>
            <person name="Stevenson D.W."/>
            <person name="Thummler F."/>
            <person name="Tillich M."/>
            <person name="Villarreal Aguilar J.C."/>
            <person name="Widiez T."/>
            <person name="Wong G.K."/>
            <person name="Wymore A."/>
            <person name="Zhang Y."/>
            <person name="Zimmer A.D."/>
            <person name="Quatrano R.S."/>
            <person name="Mayer K.F.X."/>
            <person name="Goodstein D."/>
            <person name="Casacuberta J.M."/>
            <person name="Vandepoele K."/>
            <person name="Reski R."/>
            <person name="Cuming A.C."/>
            <person name="Tuskan G.A."/>
            <person name="Maumus F."/>
            <person name="Salse J."/>
            <person name="Schmutz J."/>
            <person name="Rensing S.A."/>
        </authorList>
    </citation>
    <scope>NUCLEOTIDE SEQUENCE [LARGE SCALE GENOMIC DNA]</scope>
    <source>
        <strain evidence="2 3">cv. Gransden 2004</strain>
    </source>
</reference>
<gene>
    <name evidence="1" type="ORF">PHYPA_020147</name>
</gene>
<name>A0A2K1JEA7_PHYPA</name>
<sequence>MARPEVCSLAMSLFRYVTICRLEIPCALLRTFDGSLSNPVGPCDYPRSKTSNLAQKFKVSSNLRGM</sequence>
<evidence type="ECO:0000313" key="1">
    <source>
        <dbReference type="EMBL" id="PNR39867.1"/>
    </source>
</evidence>
<dbReference type="EMBL" id="ABEU02000015">
    <property type="protein sequence ID" value="PNR39867.1"/>
    <property type="molecule type" value="Genomic_DNA"/>
</dbReference>
<evidence type="ECO:0000313" key="3">
    <source>
        <dbReference type="Proteomes" id="UP000006727"/>
    </source>
</evidence>
<dbReference type="Proteomes" id="UP000006727">
    <property type="component" value="Chromosome 15"/>
</dbReference>
<evidence type="ECO:0000313" key="2">
    <source>
        <dbReference type="EnsemblPlants" id="PAC:32926555.CDS.1"/>
    </source>
</evidence>
<reference evidence="1 3" key="1">
    <citation type="journal article" date="2008" name="Science">
        <title>The Physcomitrella genome reveals evolutionary insights into the conquest of land by plants.</title>
        <authorList>
            <person name="Rensing S."/>
            <person name="Lang D."/>
            <person name="Zimmer A."/>
            <person name="Terry A."/>
            <person name="Salamov A."/>
            <person name="Shapiro H."/>
            <person name="Nishiyama T."/>
            <person name="Perroud P.-F."/>
            <person name="Lindquist E."/>
            <person name="Kamisugi Y."/>
            <person name="Tanahashi T."/>
            <person name="Sakakibara K."/>
            <person name="Fujita T."/>
            <person name="Oishi K."/>
            <person name="Shin-I T."/>
            <person name="Kuroki Y."/>
            <person name="Toyoda A."/>
            <person name="Suzuki Y."/>
            <person name="Hashimoto A."/>
            <person name="Yamaguchi K."/>
            <person name="Sugano A."/>
            <person name="Kohara Y."/>
            <person name="Fujiyama A."/>
            <person name="Anterola A."/>
            <person name="Aoki S."/>
            <person name="Ashton N."/>
            <person name="Barbazuk W.B."/>
            <person name="Barker E."/>
            <person name="Bennetzen J."/>
            <person name="Bezanilla M."/>
            <person name="Blankenship R."/>
            <person name="Cho S.H."/>
            <person name="Dutcher S."/>
            <person name="Estelle M."/>
            <person name="Fawcett J.A."/>
            <person name="Gundlach H."/>
            <person name="Hanada K."/>
            <person name="Heyl A."/>
            <person name="Hicks K.A."/>
            <person name="Hugh J."/>
            <person name="Lohr M."/>
            <person name="Mayer K."/>
            <person name="Melkozernov A."/>
            <person name="Murata T."/>
            <person name="Nelson D."/>
            <person name="Pils B."/>
            <person name="Prigge M."/>
            <person name="Reiss B."/>
            <person name="Renner T."/>
            <person name="Rombauts S."/>
            <person name="Rushton P."/>
            <person name="Sanderfoot A."/>
            <person name="Schween G."/>
            <person name="Shiu S.-H."/>
            <person name="Stueber K."/>
            <person name="Theodoulou F.L."/>
            <person name="Tu H."/>
            <person name="Van de Peer Y."/>
            <person name="Verrier P.J."/>
            <person name="Waters E."/>
            <person name="Wood A."/>
            <person name="Yang L."/>
            <person name="Cove D."/>
            <person name="Cuming A."/>
            <person name="Hasebe M."/>
            <person name="Lucas S."/>
            <person name="Mishler D.B."/>
            <person name="Reski R."/>
            <person name="Grigoriev I."/>
            <person name="Quatrano R.S."/>
            <person name="Boore J.L."/>
        </authorList>
    </citation>
    <scope>NUCLEOTIDE SEQUENCE [LARGE SCALE GENOMIC DNA]</scope>
    <source>
        <strain evidence="2 3">cv. Gransden 2004</strain>
    </source>
</reference>
<organism evidence="1">
    <name type="scientific">Physcomitrium patens</name>
    <name type="common">Spreading-leaved earth moss</name>
    <name type="synonym">Physcomitrella patens</name>
    <dbReference type="NCBI Taxonomy" id="3218"/>
    <lineage>
        <taxon>Eukaryota</taxon>
        <taxon>Viridiplantae</taxon>
        <taxon>Streptophyta</taxon>
        <taxon>Embryophyta</taxon>
        <taxon>Bryophyta</taxon>
        <taxon>Bryophytina</taxon>
        <taxon>Bryopsida</taxon>
        <taxon>Funariidae</taxon>
        <taxon>Funariales</taxon>
        <taxon>Funariaceae</taxon>
        <taxon>Physcomitrium</taxon>
    </lineage>
</organism>
<dbReference type="EnsemblPlants" id="Pp3c15_23490V3.1">
    <property type="protein sequence ID" value="PAC:32926555.CDS.1"/>
    <property type="gene ID" value="Pp3c15_23490"/>
</dbReference>
<dbReference type="EnsemblPlants" id="Pp3c15_23490V3.2">
    <property type="protein sequence ID" value="PAC:32926556.CDS.1"/>
    <property type="gene ID" value="Pp3c15_23490"/>
</dbReference>
<dbReference type="Gramene" id="Pp3c15_23490V3.2">
    <property type="protein sequence ID" value="PAC:32926556.CDS.1"/>
    <property type="gene ID" value="Pp3c15_23490"/>
</dbReference>
<protein>
    <submittedName>
        <fullName evidence="1 2">Uncharacterized protein</fullName>
    </submittedName>
</protein>
<dbReference type="AlphaFoldDB" id="A0A2K1JEA7"/>
<dbReference type="Gramene" id="Pp3c15_23490V3.1">
    <property type="protein sequence ID" value="PAC:32926555.CDS.1"/>
    <property type="gene ID" value="Pp3c15_23490"/>
</dbReference>